<sequence>MGETARAAAAASPAPDEVTERICAATLYTAWNPPRRARLHAIVYLLCRDAASAYQPRFAEVSVGAEELNAYYHLPGGHPPDAPREITPRGVAAAVLAASDPRRRPLETLRQPHLWRAAYAAVMAALGRDVGRFALFRPARLRLSAETGLVERIEDLGPRDGGDNGDAPRAGVLTLEADLPLDPEAVGARALETPGASLAWARLAALRDAPGAADAAAATVSVSTRAGSFRRAYDALARPPVSREGDVGVVFEVRSRVLRPREHDREIAVRVPVPTAHDYLAVPAAGFSAPALIALLRQWHAAVFAEPGAVASAFAFLGPEFEPLGWRGVAAAPPHPRADQLMTLGFPGWPTLRVAPAPPGAAGGAAAAYASTGGGWPGLSAGCALLSPPPAAWPRLAAAAAAALPPRLREYVAQWRPGRTEVAARLLDPPAAVGRVWIARFRFRALAPALVAHLGRPGRPAGACGWWPALEGAAAGAGGDPEGGPTAARLVAELRAEQPAADRFVGGVTGAVLTRVEEAATGVRFAVCGAGGEEGAFWGVFDADPRDAAAAAEACAAAAAAFRARAAALLEGEAGFSPAAAAAAAAVTLEGTYTHAVLWGRAGRWLWNEDDDRAHAEGFSAASPAHRTGAETAGRALRELLADPQRTTAERARGIMEEACDALVGEAFARRADPEYWSVRGPPPAESETASAAAERPLPPAALRGGALMDADRGAGRRTLRVRSADGESVDVPVDLFPAPPVLPPIDCAHHLSAVLREVEGAFNGYLLGRWEDEEPFAYPLADKFGFLFP</sequence>
<protein>
    <submittedName>
        <fullName evidence="1">Helicase-primase subunit</fullName>
    </submittedName>
</protein>
<keyword evidence="1" id="KW-0067">ATP-binding</keyword>
<keyword evidence="1" id="KW-0547">Nucleotide-binding</keyword>
<dbReference type="Proteomes" id="UP000243553">
    <property type="component" value="Segment"/>
</dbReference>
<keyword evidence="1" id="KW-0347">Helicase</keyword>
<dbReference type="EMBL" id="KY385637">
    <property type="protein sequence ID" value="AQS79208.1"/>
    <property type="molecule type" value="Genomic_DNA"/>
</dbReference>
<proteinExistence type="inferred from homology"/>
<accession>A0A1S6JLP5</accession>
<dbReference type="GO" id="GO:0019079">
    <property type="term" value="P:viral genome replication"/>
    <property type="evidence" value="ECO:0007669"/>
    <property type="project" value="InterPro"/>
</dbReference>
<keyword evidence="1" id="KW-0378">Hydrolase</keyword>
<name>A0A1S6JLP5_HSVA1</name>
<organism evidence="1 2">
    <name type="scientific">Herpesvirus ateles type 1 (strain Lennette)</name>
    <dbReference type="NCBI Taxonomy" id="35243"/>
    <lineage>
        <taxon>Viruses</taxon>
        <taxon>Duplodnaviria</taxon>
        <taxon>Heunggongvirae</taxon>
        <taxon>Peploviricota</taxon>
        <taxon>Herviviricetes</taxon>
        <taxon>Herpesvirales</taxon>
        <taxon>Orthoherpesviridae</taxon>
        <taxon>Alphaherpesvirinae</taxon>
        <taxon>Simplexvirus</taxon>
        <taxon>Simplexvirus atelinealpha1</taxon>
    </lineage>
</organism>
<dbReference type="GO" id="GO:0004386">
    <property type="term" value="F:helicase activity"/>
    <property type="evidence" value="ECO:0007669"/>
    <property type="project" value="UniProtKB-KW"/>
</dbReference>
<evidence type="ECO:0000313" key="1">
    <source>
        <dbReference type="EMBL" id="AQS79208.1"/>
    </source>
</evidence>
<gene>
    <name evidence="1" type="primary">UL8</name>
</gene>
<dbReference type="InterPro" id="IPR004996">
    <property type="entry name" value="HSV_HEPA"/>
</dbReference>
<reference evidence="1 2" key="1">
    <citation type="journal article" date="2017" name="Arch. Virol.">
        <title>Sequence of the ateline alphaherpesvirus 1 (HVA1) genome.</title>
        <authorList>
            <person name="Eberle R."/>
            <person name="Black D.H."/>
        </authorList>
    </citation>
    <scope>NUCLEOTIDE SEQUENCE [LARGE SCALE GENOMIC DNA]</scope>
    <source>
        <strain evidence="1">Lennette</strain>
    </source>
</reference>
<keyword evidence="2" id="KW-1185">Reference proteome</keyword>
<dbReference type="KEGG" id="vg:32707825"/>
<evidence type="ECO:0000313" key="2">
    <source>
        <dbReference type="Proteomes" id="UP000243553"/>
    </source>
</evidence>
<dbReference type="HAMAP" id="MF_04010">
    <property type="entry name" value="HSV_HEPA"/>
    <property type="match status" value="1"/>
</dbReference>
<dbReference type="GeneID" id="32707825"/>
<organismHost>
    <name type="scientific">Ateles</name>
    <dbReference type="NCBI Taxonomy" id="9506"/>
</organismHost>
<dbReference type="Pfam" id="PF03324">
    <property type="entry name" value="Herpes_HEPA"/>
    <property type="match status" value="1"/>
</dbReference>
<dbReference type="OrthoDB" id="2958at10239"/>
<dbReference type="RefSeq" id="YP_009361930.1">
    <property type="nucleotide sequence ID" value="NC_034446.1"/>
</dbReference>